<protein>
    <submittedName>
        <fullName evidence="5">GNAT family N-acetyltransferase</fullName>
    </submittedName>
</protein>
<dbReference type="EMBL" id="JAHYBX010000001">
    <property type="protein sequence ID" value="MCA1854889.1"/>
    <property type="molecule type" value="Genomic_DNA"/>
</dbReference>
<evidence type="ECO:0000256" key="1">
    <source>
        <dbReference type="ARBA" id="ARBA00022679"/>
    </source>
</evidence>
<sequence>MIRLAAPAHGDIDALLAFELDNRAFFEARINARPASYYSREGVGLAVAQAMADAFADTGYQFLALDETGRIIGRVNLSLVKRAHFHSAVLGYRIGQASCGQGHAGEAVRQLLEIAFGRLRLQRIEADCRIDNLASARVLTRNGFVQFGHSRRSFEHGGLWYDRLHFERHAPA</sequence>
<proteinExistence type="inferred from homology"/>
<dbReference type="PANTHER" id="PTHR43792:SF8">
    <property type="entry name" value="[RIBOSOMAL PROTEIN US5]-ALANINE N-ACETYLTRANSFERASE"/>
    <property type="match status" value="1"/>
</dbReference>
<evidence type="ECO:0000313" key="5">
    <source>
        <dbReference type="EMBL" id="MCA1854889.1"/>
    </source>
</evidence>
<comment type="similarity">
    <text evidence="3">Belongs to the acetyltransferase family. RimJ subfamily.</text>
</comment>
<reference evidence="5 6" key="1">
    <citation type="submission" date="2021-07" db="EMBL/GenBank/DDBJ databases">
        <title>Characterization of Violacein-producing bacteria and related species.</title>
        <authorList>
            <person name="Wilson H.S."/>
            <person name="De Leon M.E."/>
        </authorList>
    </citation>
    <scope>NUCLEOTIDE SEQUENCE [LARGE SCALE GENOMIC DNA]</scope>
    <source>
        <strain evidence="5 6">HSC-2F05</strain>
    </source>
</reference>
<keyword evidence="1" id="KW-0808">Transferase</keyword>
<evidence type="ECO:0000259" key="4">
    <source>
        <dbReference type="PROSITE" id="PS51186"/>
    </source>
</evidence>
<organism evidence="5 6">
    <name type="scientific">Massilia hydrophila</name>
    <dbReference type="NCBI Taxonomy" id="3044279"/>
    <lineage>
        <taxon>Bacteria</taxon>
        <taxon>Pseudomonadati</taxon>
        <taxon>Pseudomonadota</taxon>
        <taxon>Betaproteobacteria</taxon>
        <taxon>Burkholderiales</taxon>
        <taxon>Oxalobacteraceae</taxon>
        <taxon>Telluria group</taxon>
        <taxon>Massilia</taxon>
    </lineage>
</organism>
<keyword evidence="6" id="KW-1185">Reference proteome</keyword>
<dbReference type="InterPro" id="IPR051531">
    <property type="entry name" value="N-acetyltransferase"/>
</dbReference>
<dbReference type="PANTHER" id="PTHR43792">
    <property type="entry name" value="GNAT FAMILY, PUTATIVE (AFU_ORTHOLOGUE AFUA_3G00765)-RELATED-RELATED"/>
    <property type="match status" value="1"/>
</dbReference>
<evidence type="ECO:0000313" key="6">
    <source>
        <dbReference type="Proteomes" id="UP001198602"/>
    </source>
</evidence>
<dbReference type="InterPro" id="IPR016181">
    <property type="entry name" value="Acyl_CoA_acyltransferase"/>
</dbReference>
<feature type="domain" description="N-acetyltransferase" evidence="4">
    <location>
        <begin position="1"/>
        <end position="167"/>
    </location>
</feature>
<keyword evidence="2" id="KW-0012">Acyltransferase</keyword>
<comment type="caution">
    <text evidence="5">The sequence shown here is derived from an EMBL/GenBank/DDBJ whole genome shotgun (WGS) entry which is preliminary data.</text>
</comment>
<dbReference type="Gene3D" id="3.40.630.30">
    <property type="match status" value="1"/>
</dbReference>
<dbReference type="InterPro" id="IPR000182">
    <property type="entry name" value="GNAT_dom"/>
</dbReference>
<evidence type="ECO:0000256" key="3">
    <source>
        <dbReference type="ARBA" id="ARBA00038502"/>
    </source>
</evidence>
<gene>
    <name evidence="5" type="ORF">LE190_02950</name>
</gene>
<dbReference type="SUPFAM" id="SSF55729">
    <property type="entry name" value="Acyl-CoA N-acyltransferases (Nat)"/>
    <property type="match status" value="1"/>
</dbReference>
<dbReference type="Proteomes" id="UP001198602">
    <property type="component" value="Unassembled WGS sequence"/>
</dbReference>
<dbReference type="PROSITE" id="PS51186">
    <property type="entry name" value="GNAT"/>
    <property type="match status" value="1"/>
</dbReference>
<dbReference type="RefSeq" id="WP_225237306.1">
    <property type="nucleotide sequence ID" value="NZ_JAHYBX010000001.1"/>
</dbReference>
<dbReference type="Pfam" id="PF13302">
    <property type="entry name" value="Acetyltransf_3"/>
    <property type="match status" value="1"/>
</dbReference>
<accession>A0ABS7Y981</accession>
<evidence type="ECO:0000256" key="2">
    <source>
        <dbReference type="ARBA" id="ARBA00023315"/>
    </source>
</evidence>
<name>A0ABS7Y981_9BURK</name>